<keyword evidence="2" id="KW-1185">Reference proteome</keyword>
<dbReference type="HOGENOM" id="CLU_1692487_0_0_11"/>
<name>G1WIX3_9ACTN</name>
<proteinExistence type="predicted"/>
<gene>
    <name evidence="1" type="ORF">HMPREF9452_01286</name>
</gene>
<evidence type="ECO:0000313" key="1">
    <source>
        <dbReference type="EMBL" id="EGX70600.1"/>
    </source>
</evidence>
<dbReference type="STRING" id="742742.HMPREF9452_01286"/>
<accession>G1WIX3</accession>
<dbReference type="PATRIC" id="fig|742742.3.peg.1257"/>
<dbReference type="RefSeq" id="WP_009141321.1">
    <property type="nucleotide sequence ID" value="NZ_JH126469.1"/>
</dbReference>
<dbReference type="GeneID" id="62759009"/>
<dbReference type="Proteomes" id="UP000004830">
    <property type="component" value="Unassembled WGS sequence"/>
</dbReference>
<sequence length="155" mass="15767">MKLNGITCNWYDVTGKDSVEFGLETDFNGAIALDGKKLVTTYDDGTTQVAVFDGYALVGIIADKDGGVKASFARELPDSTAQAIRGAEESARAALEQAAQAVAGGASTAIAVAELGATADGIKAAGDETALAAGELGVKVAELEQRLAALETVKE</sequence>
<comment type="caution">
    <text evidence="1">The sequence shown here is derived from an EMBL/GenBank/DDBJ whole genome shotgun (WGS) entry which is preliminary data.</text>
</comment>
<protein>
    <submittedName>
        <fullName evidence="1">Uncharacterized protein</fullName>
    </submittedName>
</protein>
<dbReference type="EMBL" id="ADLS01000017">
    <property type="protein sequence ID" value="EGX70600.1"/>
    <property type="molecule type" value="Genomic_DNA"/>
</dbReference>
<dbReference type="AlphaFoldDB" id="G1WIX3"/>
<evidence type="ECO:0000313" key="2">
    <source>
        <dbReference type="Proteomes" id="UP000004830"/>
    </source>
</evidence>
<reference evidence="1 2" key="1">
    <citation type="submission" date="2011-06" db="EMBL/GenBank/DDBJ databases">
        <title>The Genome Sequence of Collinsella tanakaei YIT 12063.</title>
        <authorList>
            <consortium name="The Broad Institute Genome Sequencing Platform"/>
            <person name="Earl A."/>
            <person name="Ward D."/>
            <person name="Feldgarden M."/>
            <person name="Gevers D."/>
            <person name="Morotomi M."/>
            <person name="Young S.K."/>
            <person name="Zeng Q."/>
            <person name="Gargeya S."/>
            <person name="Fitzgerald M."/>
            <person name="Haas B."/>
            <person name="Abouelleil A."/>
            <person name="Alvarado L."/>
            <person name="Arachchi H.M."/>
            <person name="Berlin A."/>
            <person name="Brown A."/>
            <person name="Chapman S.B."/>
            <person name="Chen Z."/>
            <person name="Dunbar C."/>
            <person name="Freedman E."/>
            <person name="Gearin G."/>
            <person name="Gellesch M."/>
            <person name="Goldberg J."/>
            <person name="Griggs A."/>
            <person name="Gujja S."/>
            <person name="Heiman D."/>
            <person name="Howarth C."/>
            <person name="Larson L."/>
            <person name="Lui A."/>
            <person name="MacDonald P.J.P."/>
            <person name="Mehta T."/>
            <person name="Montmayeur A."/>
            <person name="Murphy C."/>
            <person name="Neiman D."/>
            <person name="Pearson M."/>
            <person name="Priest M."/>
            <person name="Roberts A."/>
            <person name="Saif S."/>
            <person name="Shea T."/>
            <person name="Shenoy N."/>
            <person name="Sisk P."/>
            <person name="Stolte C."/>
            <person name="Sykes S."/>
            <person name="Wortman J."/>
            <person name="Nusbaum C."/>
            <person name="Birren B."/>
        </authorList>
    </citation>
    <scope>NUCLEOTIDE SEQUENCE [LARGE SCALE GENOMIC DNA]</scope>
    <source>
        <strain evidence="1 2">YIT 12063</strain>
    </source>
</reference>
<organism evidence="1 2">
    <name type="scientific">Collinsella tanakaei YIT 12063</name>
    <dbReference type="NCBI Taxonomy" id="742742"/>
    <lineage>
        <taxon>Bacteria</taxon>
        <taxon>Bacillati</taxon>
        <taxon>Actinomycetota</taxon>
        <taxon>Coriobacteriia</taxon>
        <taxon>Coriobacteriales</taxon>
        <taxon>Coriobacteriaceae</taxon>
        <taxon>Collinsella</taxon>
    </lineage>
</organism>